<dbReference type="SUPFAM" id="SSF56349">
    <property type="entry name" value="DNA breaking-rejoining enzymes"/>
    <property type="match status" value="1"/>
</dbReference>
<keyword evidence="3 10" id="KW-0963">Cytoplasm</keyword>
<evidence type="ECO:0000259" key="13">
    <source>
        <dbReference type="PROSITE" id="PS51900"/>
    </source>
</evidence>
<dbReference type="Gene3D" id="1.10.150.130">
    <property type="match status" value="1"/>
</dbReference>
<feature type="active site" description="O-(3'-phospho-DNA)-tyrosine intermediate" evidence="10">
    <location>
        <position position="280"/>
    </location>
</feature>
<dbReference type="InterPro" id="IPR013762">
    <property type="entry name" value="Integrase-like_cat_sf"/>
</dbReference>
<dbReference type="GO" id="GO:0007059">
    <property type="term" value="P:chromosome segregation"/>
    <property type="evidence" value="ECO:0007669"/>
    <property type="project" value="UniProtKB-UniRule"/>
</dbReference>
<dbReference type="PANTHER" id="PTHR30349:SF77">
    <property type="entry name" value="TYROSINE RECOMBINASE XERC"/>
    <property type="match status" value="1"/>
</dbReference>
<keyword evidence="6 10" id="KW-0229">DNA integration</keyword>
<evidence type="ECO:0000256" key="9">
    <source>
        <dbReference type="ARBA" id="ARBA00023306"/>
    </source>
</evidence>
<dbReference type="GO" id="GO:0005737">
    <property type="term" value="C:cytoplasm"/>
    <property type="evidence" value="ECO:0007669"/>
    <property type="project" value="UniProtKB-SubCell"/>
</dbReference>
<evidence type="ECO:0000256" key="6">
    <source>
        <dbReference type="ARBA" id="ARBA00022908"/>
    </source>
</evidence>
<feature type="active site" evidence="10">
    <location>
        <position position="174"/>
    </location>
</feature>
<accession>A0A2S5GGM6</accession>
<dbReference type="GO" id="GO:0051301">
    <property type="term" value="P:cell division"/>
    <property type="evidence" value="ECO:0007669"/>
    <property type="project" value="UniProtKB-UniRule"/>
</dbReference>
<dbReference type="InterPro" id="IPR044068">
    <property type="entry name" value="CB"/>
</dbReference>
<feature type="active site" evidence="10">
    <location>
        <position position="271"/>
    </location>
</feature>
<dbReference type="PROSITE" id="PS51898">
    <property type="entry name" value="TYR_RECOMBINASE"/>
    <property type="match status" value="1"/>
</dbReference>
<reference evidence="14 15" key="1">
    <citation type="submission" date="2018-02" db="EMBL/GenBank/DDBJ databases">
        <title>Jeotgalibacillus proteolyticum sp. nov. a protease producing bacterium isolated from ocean sediments of Laizhou Bay.</title>
        <authorList>
            <person name="Li Y."/>
        </authorList>
    </citation>
    <scope>NUCLEOTIDE SEQUENCE [LARGE SCALE GENOMIC DNA]</scope>
    <source>
        <strain evidence="14 15">22-7</strain>
    </source>
</reference>
<dbReference type="InterPro" id="IPR011931">
    <property type="entry name" value="Recomb_XerC"/>
</dbReference>
<evidence type="ECO:0000256" key="7">
    <source>
        <dbReference type="ARBA" id="ARBA00023125"/>
    </source>
</evidence>
<evidence type="ECO:0000256" key="10">
    <source>
        <dbReference type="HAMAP-Rule" id="MF_01808"/>
    </source>
</evidence>
<comment type="subunit">
    <text evidence="10">Forms a cyclic heterotetrameric complex composed of two molecules of XerC and two molecules of XerD.</text>
</comment>
<gene>
    <name evidence="10 14" type="primary">xerC</name>
    <name evidence="14" type="ORF">C4B60_01410</name>
</gene>
<dbReference type="GO" id="GO:0003677">
    <property type="term" value="F:DNA binding"/>
    <property type="evidence" value="ECO:0007669"/>
    <property type="project" value="UniProtKB-UniRule"/>
</dbReference>
<feature type="active site" evidence="10">
    <location>
        <position position="150"/>
    </location>
</feature>
<name>A0A2S5GGM6_9BACL</name>
<evidence type="ECO:0000259" key="12">
    <source>
        <dbReference type="PROSITE" id="PS51898"/>
    </source>
</evidence>
<keyword evidence="15" id="KW-1185">Reference proteome</keyword>
<evidence type="ECO:0000256" key="4">
    <source>
        <dbReference type="ARBA" id="ARBA00022618"/>
    </source>
</evidence>
<keyword evidence="8 10" id="KW-0233">DNA recombination</keyword>
<comment type="caution">
    <text evidence="14">The sequence shown here is derived from an EMBL/GenBank/DDBJ whole genome shotgun (WGS) entry which is preliminary data.</text>
</comment>
<dbReference type="Gene3D" id="1.10.443.10">
    <property type="entry name" value="Intergrase catalytic core"/>
    <property type="match status" value="1"/>
</dbReference>
<proteinExistence type="inferred from homology"/>
<dbReference type="Pfam" id="PF02899">
    <property type="entry name" value="Phage_int_SAM_1"/>
    <property type="match status" value="1"/>
</dbReference>
<protein>
    <recommendedName>
        <fullName evidence="10 11">Tyrosine recombinase XerC</fullName>
    </recommendedName>
</protein>
<evidence type="ECO:0000256" key="2">
    <source>
        <dbReference type="ARBA" id="ARBA00006657"/>
    </source>
</evidence>
<dbReference type="Proteomes" id="UP000239047">
    <property type="component" value="Unassembled WGS sequence"/>
</dbReference>
<evidence type="ECO:0000256" key="3">
    <source>
        <dbReference type="ARBA" id="ARBA00022490"/>
    </source>
</evidence>
<comment type="function">
    <text evidence="10">Site-specific tyrosine recombinase, which acts by catalyzing the cutting and rejoining of the recombining DNA molecules. The XerC-XerD complex is essential to convert dimers of the bacterial chromosome into monomers to permit their segregation at cell division. It also contributes to the segregational stability of plasmids.</text>
</comment>
<dbReference type="InterPro" id="IPR002104">
    <property type="entry name" value="Integrase_catalytic"/>
</dbReference>
<dbReference type="NCBIfam" id="NF001399">
    <property type="entry name" value="PRK00283.1"/>
    <property type="match status" value="1"/>
</dbReference>
<comment type="similarity">
    <text evidence="2 10">Belongs to the 'phage' integrase family. XerC subfamily.</text>
</comment>
<dbReference type="NCBIfam" id="TIGR02224">
    <property type="entry name" value="recomb_XerC"/>
    <property type="match status" value="1"/>
</dbReference>
<dbReference type="InterPro" id="IPR011010">
    <property type="entry name" value="DNA_brk_join_enz"/>
</dbReference>
<dbReference type="AlphaFoldDB" id="A0A2S5GGM6"/>
<keyword evidence="5 10" id="KW-0159">Chromosome partition</keyword>
<dbReference type="InterPro" id="IPR050090">
    <property type="entry name" value="Tyrosine_recombinase_XerCD"/>
</dbReference>
<organism evidence="14 15">
    <name type="scientific">Jeotgalibacillus proteolyticus</name>
    <dbReference type="NCBI Taxonomy" id="2082395"/>
    <lineage>
        <taxon>Bacteria</taxon>
        <taxon>Bacillati</taxon>
        <taxon>Bacillota</taxon>
        <taxon>Bacilli</taxon>
        <taxon>Bacillales</taxon>
        <taxon>Caryophanaceae</taxon>
        <taxon>Jeotgalibacillus</taxon>
    </lineage>
</organism>
<feature type="domain" description="Core-binding (CB)" evidence="13">
    <location>
        <begin position="3"/>
        <end position="89"/>
    </location>
</feature>
<dbReference type="PROSITE" id="PS51900">
    <property type="entry name" value="CB"/>
    <property type="match status" value="1"/>
</dbReference>
<keyword evidence="4 10" id="KW-0132">Cell division</keyword>
<keyword evidence="7 10" id="KW-0238">DNA-binding</keyword>
<evidence type="ECO:0000256" key="5">
    <source>
        <dbReference type="ARBA" id="ARBA00022829"/>
    </source>
</evidence>
<dbReference type="HAMAP" id="MF_01808">
    <property type="entry name" value="Recomb_XerC_XerD"/>
    <property type="match status" value="1"/>
</dbReference>
<dbReference type="GO" id="GO:0006313">
    <property type="term" value="P:DNA transposition"/>
    <property type="evidence" value="ECO:0007669"/>
    <property type="project" value="UniProtKB-UniRule"/>
</dbReference>
<evidence type="ECO:0000313" key="14">
    <source>
        <dbReference type="EMBL" id="PPA72065.1"/>
    </source>
</evidence>
<sequence length="299" mass="34514">MQSAFVEAKQQFVQYLQTEKNFSSLTIEHYIHDLDYFFTFLNKEGVRDLKDADEIHAKLYLVQLHQEKYSRASVSRKISSLRSFFSYLQREEAVSSNPLAYILHPKKEGRLPHFFYENEMEQLFLVCNGTKPLDLRNKAILELLYATGIRVSECTSIQLKDIDLVMSTLLVKGKGKKERYVPFGDFAGEAIRVYLEKGRLQLLKNGQSQALFINNRGEAITPRGIRHMLTSLVKKTSMTSSIHPHMLRHTFATHLLNNGADLRTVQELLGHAHLSSTQLYTHVTKEHLKKTYNSFHPRA</sequence>
<dbReference type="GO" id="GO:0009037">
    <property type="term" value="F:tyrosine-based site-specific recombinase activity"/>
    <property type="evidence" value="ECO:0007669"/>
    <property type="project" value="UniProtKB-UniRule"/>
</dbReference>
<dbReference type="RefSeq" id="WP_104055980.1">
    <property type="nucleotide sequence ID" value="NZ_PREZ01000001.1"/>
</dbReference>
<dbReference type="InterPro" id="IPR023009">
    <property type="entry name" value="Tyrosine_recombinase_XerC/XerD"/>
</dbReference>
<evidence type="ECO:0000256" key="1">
    <source>
        <dbReference type="ARBA" id="ARBA00004496"/>
    </source>
</evidence>
<dbReference type="Pfam" id="PF00589">
    <property type="entry name" value="Phage_integrase"/>
    <property type="match status" value="1"/>
</dbReference>
<evidence type="ECO:0000256" key="11">
    <source>
        <dbReference type="NCBIfam" id="TIGR02224"/>
    </source>
</evidence>
<dbReference type="EMBL" id="PREZ01000001">
    <property type="protein sequence ID" value="PPA72065.1"/>
    <property type="molecule type" value="Genomic_DNA"/>
</dbReference>
<keyword evidence="9 10" id="KW-0131">Cell cycle</keyword>
<dbReference type="InterPro" id="IPR004107">
    <property type="entry name" value="Integrase_SAM-like_N"/>
</dbReference>
<dbReference type="PANTHER" id="PTHR30349">
    <property type="entry name" value="PHAGE INTEGRASE-RELATED"/>
    <property type="match status" value="1"/>
</dbReference>
<dbReference type="InterPro" id="IPR010998">
    <property type="entry name" value="Integrase_recombinase_N"/>
</dbReference>
<evidence type="ECO:0000256" key="8">
    <source>
        <dbReference type="ARBA" id="ARBA00023172"/>
    </source>
</evidence>
<feature type="domain" description="Tyr recombinase" evidence="12">
    <location>
        <begin position="110"/>
        <end position="293"/>
    </location>
</feature>
<dbReference type="OrthoDB" id="9801717at2"/>
<dbReference type="NCBIfam" id="NF040815">
    <property type="entry name" value="recomb_XerA_Arch"/>
    <property type="match status" value="1"/>
</dbReference>
<feature type="active site" evidence="10">
    <location>
        <position position="245"/>
    </location>
</feature>
<dbReference type="SUPFAM" id="SSF47823">
    <property type="entry name" value="lambda integrase-like, N-terminal domain"/>
    <property type="match status" value="1"/>
</dbReference>
<evidence type="ECO:0000313" key="15">
    <source>
        <dbReference type="Proteomes" id="UP000239047"/>
    </source>
</evidence>
<feature type="active site" evidence="10">
    <location>
        <position position="248"/>
    </location>
</feature>
<comment type="subcellular location">
    <subcellularLocation>
        <location evidence="1 10">Cytoplasm</location>
    </subcellularLocation>
</comment>
<dbReference type="CDD" id="cd00798">
    <property type="entry name" value="INT_XerDC_C"/>
    <property type="match status" value="1"/>
</dbReference>